<proteinExistence type="predicted"/>
<evidence type="ECO:0000313" key="1">
    <source>
        <dbReference type="Proteomes" id="UP000887580"/>
    </source>
</evidence>
<accession>A0AC35G0T2</accession>
<name>A0AC35G0T2_9BILA</name>
<organism evidence="1 2">
    <name type="scientific">Panagrolaimus sp. PS1159</name>
    <dbReference type="NCBI Taxonomy" id="55785"/>
    <lineage>
        <taxon>Eukaryota</taxon>
        <taxon>Metazoa</taxon>
        <taxon>Ecdysozoa</taxon>
        <taxon>Nematoda</taxon>
        <taxon>Chromadorea</taxon>
        <taxon>Rhabditida</taxon>
        <taxon>Tylenchina</taxon>
        <taxon>Panagrolaimomorpha</taxon>
        <taxon>Panagrolaimoidea</taxon>
        <taxon>Panagrolaimidae</taxon>
        <taxon>Panagrolaimus</taxon>
    </lineage>
</organism>
<evidence type="ECO:0000313" key="2">
    <source>
        <dbReference type="WBParaSite" id="PS1159_v2.g22406.t1"/>
    </source>
</evidence>
<dbReference type="Proteomes" id="UP000887580">
    <property type="component" value="Unplaced"/>
</dbReference>
<sequence>MADSGSEDEQSPQITITLKSTAENHQLSIADNSTIGKVKKVLSEKINQPIEKICLIFSGKILKDHETLKTYNITNGMAIHMVIRAGASPNVSASRPAAAASSTAPSGGASSTPSTTAPTPAAPTIPGMPPGMNMDTARRLMDSPFMQQMMNNPEILRNMIGGNEHIQSLIRQNPEIGHLLNDPEIIRQTMEMIRNPNMFNEMMRNHDQAIRNLQGIPGGEAALQRLYSDIQEPLLNSANSGANPFASNNDTNAESQPLLNSANSGTNPFASNNDTNAESRSQRAGVENAEALPNPWGGGGARATAGSDNNTSTGSAAGAGGLANALGGMNMASMMNNPALQSMMSSPEMQETMRSMMSNPEMMRTLMSPEMIQQARGLMGDNIGSNDDIARMAEQMSGLMGNPDVASSLFNPRVMEAMANIRTSIETIRTEAPGLFQQMFSGVLSSMNNMQNPGTTSATSQNTTSTATDSAAGTGTTGAAAANPLLNNPQLLSMLSSLSGNPAFGGAGANIPPEERYRSQLDQLVGMGFSNREANIRALQDTNGDVNAAIDRLLNN</sequence>
<reference evidence="2" key="1">
    <citation type="submission" date="2022-11" db="UniProtKB">
        <authorList>
            <consortium name="WormBaseParasite"/>
        </authorList>
    </citation>
    <scope>IDENTIFICATION</scope>
</reference>
<protein>
    <submittedName>
        <fullName evidence="2">Ubiquilin</fullName>
    </submittedName>
</protein>
<dbReference type="WBParaSite" id="PS1159_v2.g22406.t1">
    <property type="protein sequence ID" value="PS1159_v2.g22406.t1"/>
    <property type="gene ID" value="PS1159_v2.g22406"/>
</dbReference>